<dbReference type="PANTHER" id="PTHR24320">
    <property type="entry name" value="RETINOL DEHYDROGENASE"/>
    <property type="match status" value="1"/>
</dbReference>
<accession>A0AAE4AWQ6</accession>
<dbReference type="PROSITE" id="PS00061">
    <property type="entry name" value="ADH_SHORT"/>
    <property type="match status" value="1"/>
</dbReference>
<evidence type="ECO:0000256" key="3">
    <source>
        <dbReference type="ARBA" id="ARBA00071493"/>
    </source>
</evidence>
<evidence type="ECO:0000256" key="2">
    <source>
        <dbReference type="ARBA" id="ARBA00023002"/>
    </source>
</evidence>
<comment type="caution">
    <text evidence="4">The sequence shown here is derived from an EMBL/GenBank/DDBJ whole genome shotgun (WGS) entry which is preliminary data.</text>
</comment>
<comment type="similarity">
    <text evidence="1">Belongs to the short-chain dehydrogenases/reductases (SDR) family.</text>
</comment>
<dbReference type="SUPFAM" id="SSF51735">
    <property type="entry name" value="NAD(P)-binding Rossmann-fold domains"/>
    <property type="match status" value="1"/>
</dbReference>
<dbReference type="Pfam" id="PF00106">
    <property type="entry name" value="adh_short"/>
    <property type="match status" value="1"/>
</dbReference>
<gene>
    <name evidence="4" type="ORF">J2S42_001966</name>
</gene>
<dbReference type="InterPro" id="IPR036291">
    <property type="entry name" value="NAD(P)-bd_dom_sf"/>
</dbReference>
<dbReference type="AlphaFoldDB" id="A0AAE4AWQ6"/>
<dbReference type="Gene3D" id="3.40.50.720">
    <property type="entry name" value="NAD(P)-binding Rossmann-like Domain"/>
    <property type="match status" value="1"/>
</dbReference>
<name>A0AAE4AWQ6_9ACTN</name>
<evidence type="ECO:0000313" key="4">
    <source>
        <dbReference type="EMBL" id="MDQ0365297.1"/>
    </source>
</evidence>
<organism evidence="4 5">
    <name type="scientific">Catenuloplanes indicus</name>
    <dbReference type="NCBI Taxonomy" id="137267"/>
    <lineage>
        <taxon>Bacteria</taxon>
        <taxon>Bacillati</taxon>
        <taxon>Actinomycetota</taxon>
        <taxon>Actinomycetes</taxon>
        <taxon>Micromonosporales</taxon>
        <taxon>Micromonosporaceae</taxon>
        <taxon>Catenuloplanes</taxon>
    </lineage>
</organism>
<evidence type="ECO:0000256" key="1">
    <source>
        <dbReference type="ARBA" id="ARBA00006484"/>
    </source>
</evidence>
<protein>
    <recommendedName>
        <fullName evidence="3">Probable oxidoreductase</fullName>
    </recommendedName>
</protein>
<dbReference type="GO" id="GO:0016491">
    <property type="term" value="F:oxidoreductase activity"/>
    <property type="evidence" value="ECO:0007669"/>
    <property type="project" value="UniProtKB-KW"/>
</dbReference>
<sequence length="307" mass="32049">MSRITTPFHAGSTADEVAAGHDLAGRRAIVTGGASGIGLETVRTLARAGADVTVAVRDVDAARDALAGVRAGIARLDLADLASVRAFTAAWDGPLHLLINNAGVMAVPDLRRTAGGLEWQFAVNHVGHFTLTGGLHGALAAAHGARVVALASAGHHVAPVDFDDVNFAHRPYDPWVAYGQAKTATVLFAVEASRRWAADGIYVNAVSPGGIMTNLQRYIPAETRAQWATAPILKTPQQGAATTMVAALAPEFDRIGGRYLEDCAEAEVIDDDAEAGLADPGVRRWALDPAAARRLWDVSTAFAARAA</sequence>
<keyword evidence="5" id="KW-1185">Reference proteome</keyword>
<dbReference type="PRINTS" id="PR00081">
    <property type="entry name" value="GDHRDH"/>
</dbReference>
<keyword evidence="2" id="KW-0560">Oxidoreductase</keyword>
<dbReference type="InterPro" id="IPR002347">
    <property type="entry name" value="SDR_fam"/>
</dbReference>
<dbReference type="RefSeq" id="WP_307237738.1">
    <property type="nucleotide sequence ID" value="NZ_JAUSUZ010000001.1"/>
</dbReference>
<dbReference type="FunFam" id="3.40.50.720:FF:000594">
    <property type="entry name" value="Short-chain oxidoreductase"/>
    <property type="match status" value="1"/>
</dbReference>
<dbReference type="Proteomes" id="UP001240236">
    <property type="component" value="Unassembled WGS sequence"/>
</dbReference>
<proteinExistence type="inferred from homology"/>
<dbReference type="EMBL" id="JAUSUZ010000001">
    <property type="protein sequence ID" value="MDQ0365297.1"/>
    <property type="molecule type" value="Genomic_DNA"/>
</dbReference>
<reference evidence="4 5" key="1">
    <citation type="submission" date="2023-07" db="EMBL/GenBank/DDBJ databases">
        <title>Sequencing the genomes of 1000 actinobacteria strains.</title>
        <authorList>
            <person name="Klenk H.-P."/>
        </authorList>
    </citation>
    <scope>NUCLEOTIDE SEQUENCE [LARGE SCALE GENOMIC DNA]</scope>
    <source>
        <strain evidence="4 5">DSM 44709</strain>
    </source>
</reference>
<dbReference type="PANTHER" id="PTHR24320:SF148">
    <property type="entry name" value="NAD(P)-BINDING ROSSMANN-FOLD SUPERFAMILY PROTEIN"/>
    <property type="match status" value="1"/>
</dbReference>
<dbReference type="InterPro" id="IPR020904">
    <property type="entry name" value="Sc_DH/Rdtase_CS"/>
</dbReference>
<evidence type="ECO:0000313" key="5">
    <source>
        <dbReference type="Proteomes" id="UP001240236"/>
    </source>
</evidence>